<gene>
    <name evidence="2" type="ORF">QWY31_03510</name>
</gene>
<proteinExistence type="predicted"/>
<reference evidence="2" key="1">
    <citation type="submission" date="2023-06" db="EMBL/GenBank/DDBJ databases">
        <title>Cytophagales bacterium Strain LB-30, isolated from soil.</title>
        <authorList>
            <person name="Liu B."/>
        </authorList>
    </citation>
    <scope>NUCLEOTIDE SEQUENCE</scope>
    <source>
        <strain evidence="2">LB-30</strain>
    </source>
</reference>
<comment type="caution">
    <text evidence="2">The sequence shown here is derived from an EMBL/GenBank/DDBJ whole genome shotgun (WGS) entry which is preliminary data.</text>
</comment>
<protein>
    <recommendedName>
        <fullName evidence="4">Outer membrane protein beta-barrel domain-containing protein</fullName>
    </recommendedName>
</protein>
<name>A0ABT8F2A9_9BACT</name>
<sequence>MNKKTLSMLVGVLCLSQLTLAQTDSTSRTPQNKDFMVELNFNPFGGQGVFNIDNLRTKYWISDKVALRLGFQFDYNSNELTDADYQGDSRDRSSYSEQSLLLGINPGIEYRFRQNNRVSPYVGVELAYRKKSSSANYTDYIPYYDVSQDRYSYELVDYTVEGVWREFYSEFNGDFYYSRVRYDQERGFTSYGANLLFGTDVFLWKGLYMGFEFGLGYHLMKYAQIEVVVDNRELAPDSFFEDEEFSYPSSKSGEFGLYYNNSIRLGVLF</sequence>
<keyword evidence="3" id="KW-1185">Reference proteome</keyword>
<feature type="signal peptide" evidence="1">
    <location>
        <begin position="1"/>
        <end position="21"/>
    </location>
</feature>
<evidence type="ECO:0000313" key="2">
    <source>
        <dbReference type="EMBL" id="MDN4164552.1"/>
    </source>
</evidence>
<evidence type="ECO:0008006" key="4">
    <source>
        <dbReference type="Google" id="ProtNLM"/>
    </source>
</evidence>
<accession>A0ABT8F2A9</accession>
<evidence type="ECO:0000313" key="3">
    <source>
        <dbReference type="Proteomes" id="UP001168552"/>
    </source>
</evidence>
<keyword evidence="1" id="KW-0732">Signal</keyword>
<dbReference type="EMBL" id="JAUHJS010000002">
    <property type="protein sequence ID" value="MDN4164552.1"/>
    <property type="molecule type" value="Genomic_DNA"/>
</dbReference>
<organism evidence="2 3">
    <name type="scientific">Shiella aurantiaca</name>
    <dbReference type="NCBI Taxonomy" id="3058365"/>
    <lineage>
        <taxon>Bacteria</taxon>
        <taxon>Pseudomonadati</taxon>
        <taxon>Bacteroidota</taxon>
        <taxon>Cytophagia</taxon>
        <taxon>Cytophagales</taxon>
        <taxon>Shiellaceae</taxon>
        <taxon>Shiella</taxon>
    </lineage>
</organism>
<evidence type="ECO:0000256" key="1">
    <source>
        <dbReference type="SAM" id="SignalP"/>
    </source>
</evidence>
<dbReference type="Proteomes" id="UP001168552">
    <property type="component" value="Unassembled WGS sequence"/>
</dbReference>
<feature type="chain" id="PRO_5045762161" description="Outer membrane protein beta-barrel domain-containing protein" evidence="1">
    <location>
        <begin position="22"/>
        <end position="269"/>
    </location>
</feature>
<dbReference type="RefSeq" id="WP_320003081.1">
    <property type="nucleotide sequence ID" value="NZ_JAUHJS010000002.1"/>
</dbReference>